<evidence type="ECO:0000256" key="7">
    <source>
        <dbReference type="SAM" id="SignalP"/>
    </source>
</evidence>
<comment type="subcellular location">
    <subcellularLocation>
        <location evidence="1">Nucleus</location>
    </subcellularLocation>
</comment>
<feature type="compositionally biased region" description="Basic and acidic residues" evidence="6">
    <location>
        <begin position="892"/>
        <end position="902"/>
    </location>
</feature>
<evidence type="ECO:0008006" key="12">
    <source>
        <dbReference type="Google" id="ProtNLM"/>
    </source>
</evidence>
<evidence type="ECO:0000256" key="4">
    <source>
        <dbReference type="ARBA" id="ARBA00023163"/>
    </source>
</evidence>
<feature type="region of interest" description="Disordered" evidence="6">
    <location>
        <begin position="1079"/>
        <end position="1098"/>
    </location>
</feature>
<dbReference type="PANTHER" id="PTHR15180:SF1">
    <property type="entry name" value="GENERAL TRANSCRIPTION FACTOR 3C POLYPEPTIDE 1"/>
    <property type="match status" value="1"/>
</dbReference>
<dbReference type="Proteomes" id="UP001251528">
    <property type="component" value="Unassembled WGS sequence"/>
</dbReference>
<gene>
    <name evidence="10" type="ORF">QQS21_005584</name>
</gene>
<protein>
    <recommendedName>
        <fullName evidence="12">TFIIIC transcription initiation factor complex subunits Tfc3</fullName>
    </recommendedName>
</protein>
<feature type="region of interest" description="Disordered" evidence="6">
    <location>
        <begin position="712"/>
        <end position="732"/>
    </location>
</feature>
<organism evidence="10 11">
    <name type="scientific">Conoideocrella luteorostrata</name>
    <dbReference type="NCBI Taxonomy" id="1105319"/>
    <lineage>
        <taxon>Eukaryota</taxon>
        <taxon>Fungi</taxon>
        <taxon>Dikarya</taxon>
        <taxon>Ascomycota</taxon>
        <taxon>Pezizomycotina</taxon>
        <taxon>Sordariomycetes</taxon>
        <taxon>Hypocreomycetidae</taxon>
        <taxon>Hypocreales</taxon>
        <taxon>Clavicipitaceae</taxon>
        <taxon>Conoideocrella</taxon>
    </lineage>
</organism>
<evidence type="ECO:0000313" key="10">
    <source>
        <dbReference type="EMBL" id="KAK2598979.1"/>
    </source>
</evidence>
<dbReference type="Pfam" id="PF20222">
    <property type="entry name" value="DUF6581"/>
    <property type="match status" value="1"/>
</dbReference>
<evidence type="ECO:0000256" key="1">
    <source>
        <dbReference type="ARBA" id="ARBA00004123"/>
    </source>
</evidence>
<evidence type="ECO:0000256" key="6">
    <source>
        <dbReference type="SAM" id="MobiDB-lite"/>
    </source>
</evidence>
<feature type="region of interest" description="Disordered" evidence="6">
    <location>
        <begin position="801"/>
        <end position="837"/>
    </location>
</feature>
<dbReference type="GO" id="GO:0042791">
    <property type="term" value="P:5S class rRNA transcription by RNA polymerase III"/>
    <property type="evidence" value="ECO:0007669"/>
    <property type="project" value="TreeGrafter"/>
</dbReference>
<dbReference type="GO" id="GO:0000127">
    <property type="term" value="C:transcription factor TFIIIC complex"/>
    <property type="evidence" value="ECO:0007669"/>
    <property type="project" value="InterPro"/>
</dbReference>
<keyword evidence="3" id="KW-0238">DNA-binding</keyword>
<keyword evidence="5" id="KW-0539">Nucleus</keyword>
<feature type="compositionally biased region" description="Basic and acidic residues" evidence="6">
    <location>
        <begin position="539"/>
        <end position="548"/>
    </location>
</feature>
<feature type="region of interest" description="Disordered" evidence="6">
    <location>
        <begin position="888"/>
        <end position="923"/>
    </location>
</feature>
<dbReference type="EMBL" id="JASWJB010000094">
    <property type="protein sequence ID" value="KAK2598979.1"/>
    <property type="molecule type" value="Genomic_DNA"/>
</dbReference>
<dbReference type="Pfam" id="PF04182">
    <property type="entry name" value="B-block_TFIIIC"/>
    <property type="match status" value="1"/>
</dbReference>
<evidence type="ECO:0000256" key="3">
    <source>
        <dbReference type="ARBA" id="ARBA00023125"/>
    </source>
</evidence>
<evidence type="ECO:0000256" key="2">
    <source>
        <dbReference type="ARBA" id="ARBA00022553"/>
    </source>
</evidence>
<feature type="region of interest" description="Disordered" evidence="6">
    <location>
        <begin position="525"/>
        <end position="555"/>
    </location>
</feature>
<dbReference type="InterPro" id="IPR007309">
    <property type="entry name" value="TFIIIC_Bblock-bd"/>
</dbReference>
<sequence length="1873" mass="208314">MAWDLEGLISHLLMLISCAGEQGCPVDEIINEIKGSSDFSGPRNRNTGEPLADDAVVTVWHWLVARNDVSVGLDRQYNDLPIHELTAFTGKLAQQRDVSEEAQCHTSRPASLKLKSGDSGSFEAISAARVYTSEDTMWEVITGHSANYKRVPRSEWLLLLGIASTKSQGILQGDLGRLVDQDKRSVPKRTDSLVKKGYIVKRTTLVRGTKTSKLWLKSFAPPLPKESVDHTVDQEAEMNLSQYILAANLDQVPWHTRWTGDSMDFHALATTIIAVAKEWQVIRLQDLKAKLGVLGMRWQMKIVSKICRFLNSCGAIQYVAATLDNKIFKDCIRFNRDLSTKDWSAFLATGKRAAKPIKTALLSIAERVDPDWQADNSQINGARLGEYSPWCVDDPLPQKITKSAQSFGTVGLTNPEIYVLTLGPSFNRYISSMTSCMAGSNVQPRQLQHLQLKSEHIRVGKVASYRYYTPPLLSAAAPNAVLESGNGPRASATYQYGFCTPSCKPKFSGLDNTISSVCGLEKSTETAQVEQKRRGRPKKMQEEPRLDSAEFETPLPTLESVVQPSLGDSQPSYRCVITLRVPSKALRDIVMPEPSAQDVISTGRNAVGSLEQTQNAAKEVDLASDSVHINTSPSSIGPRSNGRGRGRRRPANLRSNNDGSACRPWTCQSCGGSWKNDIGLKYHLEKSKTPCNPEYSPTTQGLGCRGKKPPFFSSKAHRSLRETSVDGPPGRIHARRGLRILETANIDSNSADIGPMIEPDSKSEHLADSQMIINKSIDPKGACSPSVGTIKSWKRPATVLDGPTKFSVPKGDQGLLSQSTANRPRREPVFQSHPGPIRIANGRTASHGGAMGYTFNQSGPSAVLPLATHSISETPECRRIAQPFHGAVDQVSDSRQDCDPNHTHSFGLSDTKPKHPVPKPRDGNADLQFLVKKMLSEQHGVGLGGKFLWDSILAIWNTEYPEKATPSKTEFQSTANRLLRDGSVIEHWHAFRDTSGSFSKCQLLTLPGVDAFSVESLRLIETVKRSQFAARRESNPSSGGDSGFSEVKTGGRGRRLLAKEVATLQAPVYAAQVAAKKELGSETRDRVKRQRQSGTRDRVEDIASFLPAKRQKKIRFTPAELHPSLPAAHHGLPYESRRMISGIKVQFLQPNTFLEQDPPDDEHLESMLSDDKQKTAQEQAIRAMTSTENDQVEDPFGLVNVLTGCNGTWPWLDTKYFERTGGSFTIEGWMPNTQWFECEAINHAVEKRYSELALKENYVGDITTEPHLYFIHSVRACLELEMACPEPFINTALKPAGPRNIFVSFFCKAAELATSGYNELHWPKDGQFTPTTRSFISPMETDISPSSDDDFDLKPSSHGQHLQMHTTDADYPETMPQVKGKRVALVTRPLTSLRGSKLSTVCSDDSDLEGYPIDTPNELMAAFIAVRTLLGGADKAIDWGLLLLIFPNTTLRHLRRFWANLRKQQGPYIAKFTRAFQERIIIAFEHNEIAMLDFDKPQDYDWLKLIRWTIEIPRQEGFQIPSSRELLNDRFSLGSNKSTVDDWRERFFHVQASIFSRFEAVTSSPAARAIGENSMPQTSIEITSLEIARSWVKSLCGMGDGKYSVEDIRDKFFTLFPGNKRKTSALFKEAIELLTKQRVICRSKKPPLGGRPYRLNEGYIAALGKMSQNSKYDDAALFKLKLDAAFRSQEKLMIPYSLSDGDMMALTNLNAAGRIKLVATNLPDIPFGFEPGNYESRKYPKSYYHFGLEVVPAETYLFNDQIDVLKASYDEGPPSSSQSGELPQWVDIFGEPNNRRWSEILGAFCFTTATRGSMDIEGICSALNPILDGFEARLIVRWGKKTGVLTDFSDGIGSLVGEWWWLVVPWLRRSPKQ</sequence>
<evidence type="ECO:0000313" key="11">
    <source>
        <dbReference type="Proteomes" id="UP001251528"/>
    </source>
</evidence>
<reference evidence="10" key="1">
    <citation type="submission" date="2023-06" db="EMBL/GenBank/DDBJ databases">
        <title>Conoideocrella luteorostrata (Hypocreales: Clavicipitaceae), a potential biocontrol fungus for elongate hemlock scale in United States Christmas tree production areas.</title>
        <authorList>
            <person name="Barrett H."/>
            <person name="Lovett B."/>
            <person name="Macias A.M."/>
            <person name="Stajich J.E."/>
            <person name="Kasson M.T."/>
        </authorList>
    </citation>
    <scope>NUCLEOTIDE SEQUENCE</scope>
    <source>
        <strain evidence="10">ARSEF 14590</strain>
    </source>
</reference>
<evidence type="ECO:0000259" key="8">
    <source>
        <dbReference type="Pfam" id="PF04182"/>
    </source>
</evidence>
<dbReference type="InterPro" id="IPR046488">
    <property type="entry name" value="Sfc3/Tfc3_C"/>
</dbReference>
<feature type="signal peptide" evidence="7">
    <location>
        <begin position="1"/>
        <end position="20"/>
    </location>
</feature>
<dbReference type="GO" id="GO:0003677">
    <property type="term" value="F:DNA binding"/>
    <property type="evidence" value="ECO:0007669"/>
    <property type="project" value="UniProtKB-KW"/>
</dbReference>
<dbReference type="GO" id="GO:0005634">
    <property type="term" value="C:nucleus"/>
    <property type="evidence" value="ECO:0007669"/>
    <property type="project" value="UniProtKB-SubCell"/>
</dbReference>
<feature type="domain" description="Transcription factor tau subunit sfc3/Tfc3 C-terminal" evidence="9">
    <location>
        <begin position="1416"/>
        <end position="1820"/>
    </location>
</feature>
<dbReference type="GO" id="GO:0006384">
    <property type="term" value="P:transcription initiation at RNA polymerase III promoter"/>
    <property type="evidence" value="ECO:0007669"/>
    <property type="project" value="InterPro"/>
</dbReference>
<feature type="chain" id="PRO_5042507740" description="TFIIIC transcription initiation factor complex subunits Tfc3" evidence="7">
    <location>
        <begin position="21"/>
        <end position="1873"/>
    </location>
</feature>
<name>A0AAJ0CS95_9HYPO</name>
<proteinExistence type="predicted"/>
<keyword evidence="2" id="KW-0597">Phosphoprotein</keyword>
<accession>A0AAJ0CS95</accession>
<comment type="caution">
    <text evidence="10">The sequence shown here is derived from an EMBL/GenBank/DDBJ whole genome shotgun (WGS) entry which is preliminary data.</text>
</comment>
<keyword evidence="4" id="KW-0804">Transcription</keyword>
<feature type="region of interest" description="Disordered" evidence="6">
    <location>
        <begin position="1028"/>
        <end position="1049"/>
    </location>
</feature>
<keyword evidence="7" id="KW-0732">Signal</keyword>
<keyword evidence="11" id="KW-1185">Reference proteome</keyword>
<feature type="compositionally biased region" description="Basic residues" evidence="6">
    <location>
        <begin position="642"/>
        <end position="651"/>
    </location>
</feature>
<feature type="domain" description="B-block binding subunit of TFIIIC" evidence="8">
    <location>
        <begin position="154"/>
        <end position="220"/>
    </location>
</feature>
<evidence type="ECO:0000259" key="9">
    <source>
        <dbReference type="Pfam" id="PF20222"/>
    </source>
</evidence>
<feature type="region of interest" description="Disordered" evidence="6">
    <location>
        <begin position="623"/>
        <end position="661"/>
    </location>
</feature>
<evidence type="ECO:0000256" key="5">
    <source>
        <dbReference type="ARBA" id="ARBA00023242"/>
    </source>
</evidence>
<feature type="compositionally biased region" description="Low complexity" evidence="6">
    <location>
        <begin position="632"/>
        <end position="641"/>
    </location>
</feature>
<dbReference type="PANTHER" id="PTHR15180">
    <property type="entry name" value="GENERAL TRANSCRIPTION FACTOR 3C POLYPEPTIDE 1"/>
    <property type="match status" value="1"/>
</dbReference>
<dbReference type="InterPro" id="IPR044210">
    <property type="entry name" value="Tfc3-like"/>
</dbReference>